<dbReference type="OrthoDB" id="526037at2"/>
<dbReference type="SUPFAM" id="SSF56112">
    <property type="entry name" value="Protein kinase-like (PK-like)"/>
    <property type="match status" value="1"/>
</dbReference>
<proteinExistence type="predicted"/>
<comment type="caution">
    <text evidence="3">The sequence shown here is derived from an EMBL/GenBank/DDBJ whole genome shotgun (WGS) entry which is preliminary data.</text>
</comment>
<keyword evidence="4" id="KW-1185">Reference proteome</keyword>
<evidence type="ECO:0000256" key="1">
    <source>
        <dbReference type="SAM" id="Coils"/>
    </source>
</evidence>
<dbReference type="PANTHER" id="PTHR21064">
    <property type="entry name" value="AMINOGLYCOSIDE PHOSPHOTRANSFERASE DOMAIN-CONTAINING PROTEIN-RELATED"/>
    <property type="match status" value="1"/>
</dbReference>
<feature type="domain" description="Aminoglycoside phosphotransferase" evidence="2">
    <location>
        <begin position="22"/>
        <end position="254"/>
    </location>
</feature>
<dbReference type="Pfam" id="PF01636">
    <property type="entry name" value="APH"/>
    <property type="match status" value="1"/>
</dbReference>
<feature type="coiled-coil region" evidence="1">
    <location>
        <begin position="154"/>
        <end position="181"/>
    </location>
</feature>
<protein>
    <submittedName>
        <fullName evidence="3">Serine kinase</fullName>
    </submittedName>
</protein>
<gene>
    <name evidence="3" type="ORF">BMF97_13070</name>
</gene>
<keyword evidence="1" id="KW-0175">Coiled coil</keyword>
<dbReference type="GO" id="GO:0016301">
    <property type="term" value="F:kinase activity"/>
    <property type="evidence" value="ECO:0007669"/>
    <property type="project" value="UniProtKB-KW"/>
</dbReference>
<accession>A0A1V3TZR9</accession>
<dbReference type="RefSeq" id="WP_069214197.1">
    <property type="nucleotide sequence ID" value="NZ_CP016378.1"/>
</dbReference>
<dbReference type="InterPro" id="IPR011009">
    <property type="entry name" value="Kinase-like_dom_sf"/>
</dbReference>
<keyword evidence="3" id="KW-0808">Transferase</keyword>
<dbReference type="InterPro" id="IPR050249">
    <property type="entry name" value="Pseudomonas-type_ThrB"/>
</dbReference>
<evidence type="ECO:0000313" key="3">
    <source>
        <dbReference type="EMBL" id="OOH94282.1"/>
    </source>
</evidence>
<sequence length="351" mass="40825">MNNYIKILQSFIPIKDEKNVSIIPINDGHINTTLRVDINEGDNTRQFILQKINHHIFKKPEVIMHAIEVVNQHLQEANYQYEILETVPNLEGQLLSRDDSQDYWRMTKFIPDTYCVTKVTDKSQAYEAAKTLSVFYSKILDLNPELIESSIPGFIDFEKRINDYKKALEKASEERKNEAYEEVSFVNEYLNLPEVFIQNQKNGNFPLRIVHADPKISNVLFDNNTHKGRSVIDLDTLMPATILYDFGDMVRSYTNLKEEDDPNPENVFSKEYYDAVKEGFLSHTSESLTKTEKENLDYAGQVVVFIQAVRFLTDFLDGDQYYKTKYPAHNLDRTKNQINLLKELLKMKPAS</sequence>
<dbReference type="STRING" id="238.BBD35_12390"/>
<dbReference type="eggNOG" id="COG2334">
    <property type="taxonomic scope" value="Bacteria"/>
</dbReference>
<organism evidence="3 4">
    <name type="scientific">Elizabethkingia meningoseptica</name>
    <name type="common">Chryseobacterium meningosepticum</name>
    <dbReference type="NCBI Taxonomy" id="238"/>
    <lineage>
        <taxon>Bacteria</taxon>
        <taxon>Pseudomonadati</taxon>
        <taxon>Bacteroidota</taxon>
        <taxon>Flavobacteriia</taxon>
        <taxon>Flavobacteriales</taxon>
        <taxon>Weeksellaceae</taxon>
        <taxon>Elizabethkingia</taxon>
    </lineage>
</organism>
<name>A0A1V3TZR9_ELIME</name>
<dbReference type="AlphaFoldDB" id="A0A1V3TZR9"/>
<evidence type="ECO:0000259" key="2">
    <source>
        <dbReference type="Pfam" id="PF01636"/>
    </source>
</evidence>
<dbReference type="Proteomes" id="UP000188947">
    <property type="component" value="Unassembled WGS sequence"/>
</dbReference>
<reference evidence="3 4" key="1">
    <citation type="submission" date="2016-11" db="EMBL/GenBank/DDBJ databases">
        <title>Genome sequence and comparative genomic analysis of clinical strain Elizabethkingia meningoseptica 61421 PRCM.</title>
        <authorList>
            <person name="Wang M."/>
            <person name="Hu S."/>
            <person name="Cao L."/>
            <person name="Jiang T."/>
            <person name="Zhou Y."/>
            <person name="Ming D."/>
        </authorList>
    </citation>
    <scope>NUCLEOTIDE SEQUENCE [LARGE SCALE GENOMIC DNA]</scope>
    <source>
        <strain evidence="3 4">61421 PRCM</strain>
    </source>
</reference>
<keyword evidence="3" id="KW-0418">Kinase</keyword>
<dbReference type="EMBL" id="MPOG01000014">
    <property type="protein sequence ID" value="OOH94282.1"/>
    <property type="molecule type" value="Genomic_DNA"/>
</dbReference>
<dbReference type="Gene3D" id="3.90.1200.10">
    <property type="match status" value="1"/>
</dbReference>
<dbReference type="PANTHER" id="PTHR21064:SF5">
    <property type="entry name" value="SLR1880 PROTEIN"/>
    <property type="match status" value="1"/>
</dbReference>
<dbReference type="InterPro" id="IPR002575">
    <property type="entry name" value="Aminoglycoside_PTrfase"/>
</dbReference>
<evidence type="ECO:0000313" key="4">
    <source>
        <dbReference type="Proteomes" id="UP000188947"/>
    </source>
</evidence>